<evidence type="ECO:0000313" key="4">
    <source>
        <dbReference type="EMBL" id="MFC3963344.1"/>
    </source>
</evidence>
<dbReference type="Gene3D" id="2.40.160.210">
    <property type="entry name" value="Acyl-CoA thioesterase, double hotdog domain"/>
    <property type="match status" value="1"/>
</dbReference>
<comment type="caution">
    <text evidence="4">The sequence shown here is derived from an EMBL/GenBank/DDBJ whole genome shotgun (WGS) entry which is preliminary data.</text>
</comment>
<dbReference type="InterPro" id="IPR042171">
    <property type="entry name" value="Acyl-CoA_hotdog"/>
</dbReference>
<dbReference type="EMBL" id="JBHSAX010000014">
    <property type="protein sequence ID" value="MFC3963344.1"/>
    <property type="molecule type" value="Genomic_DNA"/>
</dbReference>
<evidence type="ECO:0000313" key="5">
    <source>
        <dbReference type="Proteomes" id="UP001595696"/>
    </source>
</evidence>
<protein>
    <submittedName>
        <fullName evidence="4">Thioesterase family protein</fullName>
    </submittedName>
</protein>
<gene>
    <name evidence="4" type="ORF">ACFO0B_15235</name>
</gene>
<feature type="domain" description="Acyl-CoA thioesterase-like C-terminal" evidence="3">
    <location>
        <begin position="128"/>
        <end position="260"/>
    </location>
</feature>
<name>A0ABV8DU54_9NOCA</name>
<dbReference type="SUPFAM" id="SSF54637">
    <property type="entry name" value="Thioesterase/thiol ester dehydrase-isomerase"/>
    <property type="match status" value="1"/>
</dbReference>
<dbReference type="InterPro" id="IPR049449">
    <property type="entry name" value="TesB_ACOT8-like_N"/>
</dbReference>
<dbReference type="InterPro" id="IPR029069">
    <property type="entry name" value="HotDog_dom_sf"/>
</dbReference>
<keyword evidence="5" id="KW-1185">Reference proteome</keyword>
<dbReference type="Pfam" id="PF13622">
    <property type="entry name" value="4HBT_3"/>
    <property type="match status" value="1"/>
</dbReference>
<dbReference type="InterPro" id="IPR049450">
    <property type="entry name" value="ACOT8-like_C"/>
</dbReference>
<evidence type="ECO:0000256" key="1">
    <source>
        <dbReference type="SAM" id="MobiDB-lite"/>
    </source>
</evidence>
<reference evidence="5" key="1">
    <citation type="journal article" date="2019" name="Int. J. Syst. Evol. Microbiol.">
        <title>The Global Catalogue of Microorganisms (GCM) 10K type strain sequencing project: providing services to taxonomists for standard genome sequencing and annotation.</title>
        <authorList>
            <consortium name="The Broad Institute Genomics Platform"/>
            <consortium name="The Broad Institute Genome Sequencing Center for Infectious Disease"/>
            <person name="Wu L."/>
            <person name="Ma J."/>
        </authorList>
    </citation>
    <scope>NUCLEOTIDE SEQUENCE [LARGE SCALE GENOMIC DNA]</scope>
    <source>
        <strain evidence="5">CGMCC 4.7330</strain>
    </source>
</reference>
<dbReference type="RefSeq" id="WP_378613085.1">
    <property type="nucleotide sequence ID" value="NZ_JBHSAX010000014.1"/>
</dbReference>
<dbReference type="Proteomes" id="UP001595696">
    <property type="component" value="Unassembled WGS sequence"/>
</dbReference>
<feature type="domain" description="Acyl-CoA thioesterase-like N-terminal HotDog" evidence="2">
    <location>
        <begin position="23"/>
        <end position="105"/>
    </location>
</feature>
<dbReference type="Pfam" id="PF20789">
    <property type="entry name" value="4HBT_3C"/>
    <property type="match status" value="1"/>
</dbReference>
<proteinExistence type="predicted"/>
<evidence type="ECO:0000259" key="3">
    <source>
        <dbReference type="Pfam" id="PF20789"/>
    </source>
</evidence>
<feature type="region of interest" description="Disordered" evidence="1">
    <location>
        <begin position="1"/>
        <end position="34"/>
    </location>
</feature>
<sequence>MTDAFYLPDPDDERRYHSTELTRGPWSPDAQHAGPPSALLGHVLERCEPKPGFQIGRVAVEILGPVPLAPLTATARLVRPGRSVELLEATLESERGPVMRANAWRFKLAEPELDVPAEFLPTGSRPGPEQAPDPEVFPSTQPVGFHTGIEYRFAAGSFMKPGPAVCWIRLRYPIVAGTTPSPLERTLAAADSGNGVSSVLDWDRYLFINTDLTVTLHRHPAGEWVCLDAVTLPQRHGIGLAETALFDEKGPLGRGTQTLYLGRR</sequence>
<organism evidence="4 5">
    <name type="scientific">Nocardia jiangsuensis</name>
    <dbReference type="NCBI Taxonomy" id="1691563"/>
    <lineage>
        <taxon>Bacteria</taxon>
        <taxon>Bacillati</taxon>
        <taxon>Actinomycetota</taxon>
        <taxon>Actinomycetes</taxon>
        <taxon>Mycobacteriales</taxon>
        <taxon>Nocardiaceae</taxon>
        <taxon>Nocardia</taxon>
    </lineage>
</organism>
<accession>A0ABV8DU54</accession>
<evidence type="ECO:0000259" key="2">
    <source>
        <dbReference type="Pfam" id="PF13622"/>
    </source>
</evidence>